<keyword evidence="2 5" id="KW-0646">Protease inhibitor</keyword>
<feature type="domain" description="Bowman-Birk serine protease inhibitors family" evidence="6">
    <location>
        <begin position="142"/>
        <end position="197"/>
    </location>
</feature>
<reference evidence="8" key="1">
    <citation type="submission" date="2015-12" db="EMBL/GenBank/DDBJ databases">
        <title>Update maize B73 reference genome by single molecule sequencing technologies.</title>
        <authorList>
            <consortium name="Maize Genome Sequencing Project"/>
            <person name="Ware D."/>
        </authorList>
    </citation>
    <scope>NUCLEOTIDE SEQUENCE [LARGE SCALE GENOMIC DNA]</scope>
    <source>
        <strain evidence="8">cv. B73</strain>
    </source>
</reference>
<gene>
    <name evidence="7" type="primary">LOC100284348</name>
</gene>
<dbReference type="RefSeq" id="NP_001371084.1">
    <property type="nucleotide sequence ID" value="NM_001384155.1"/>
</dbReference>
<dbReference type="GO" id="GO:0004867">
    <property type="term" value="F:serine-type endopeptidase inhibitor activity"/>
    <property type="evidence" value="ECO:0007669"/>
    <property type="project" value="UniProtKB-KW"/>
</dbReference>
<evidence type="ECO:0000256" key="3">
    <source>
        <dbReference type="ARBA" id="ARBA00022900"/>
    </source>
</evidence>
<dbReference type="SMART" id="SM00269">
    <property type="entry name" value="BowB"/>
    <property type="match status" value="2"/>
</dbReference>
<dbReference type="Pfam" id="PF00228">
    <property type="entry name" value="Bowman-Birk_leg"/>
    <property type="match status" value="1"/>
</dbReference>
<dbReference type="FunCoup" id="A0A804MEN1">
    <property type="interactions" value="508"/>
</dbReference>
<keyword evidence="3 5" id="KW-0722">Serine protease inhibitor</keyword>
<evidence type="ECO:0000256" key="5">
    <source>
        <dbReference type="RuleBase" id="RU003856"/>
    </source>
</evidence>
<accession>A0A804MEN1</accession>
<dbReference type="PANTHER" id="PTHR33479:SF7">
    <property type="entry name" value="BOWMAN-BIRK SERINE PROTEASE INHIBITORS FAMILY DOMAIN-CONTAINING PROTEIN"/>
    <property type="match status" value="1"/>
</dbReference>
<evidence type="ECO:0000313" key="8">
    <source>
        <dbReference type="Proteomes" id="UP000007305"/>
    </source>
</evidence>
<dbReference type="EnsemblPlants" id="Zm00001eb079740_T002">
    <property type="protein sequence ID" value="Zm00001eb079740_P002"/>
    <property type="gene ID" value="Zm00001eb079740"/>
</dbReference>
<evidence type="ECO:0000256" key="4">
    <source>
        <dbReference type="ARBA" id="ARBA00023157"/>
    </source>
</evidence>
<dbReference type="Proteomes" id="UP000007305">
    <property type="component" value="Chromosome 2"/>
</dbReference>
<dbReference type="AlphaFoldDB" id="A0A804MEN1"/>
<evidence type="ECO:0007829" key="9">
    <source>
        <dbReference type="PeptideAtlas" id="A0A804MEN1"/>
    </source>
</evidence>
<evidence type="ECO:0000259" key="6">
    <source>
        <dbReference type="SMART" id="SM00269"/>
    </source>
</evidence>
<evidence type="ECO:0000313" key="7">
    <source>
        <dbReference type="EnsemblPlants" id="Zm00001eb079740_P002"/>
    </source>
</evidence>
<dbReference type="SUPFAM" id="SSF57247">
    <property type="entry name" value="Bowman-Birk inhibitor, BBI"/>
    <property type="match status" value="2"/>
</dbReference>
<evidence type="ECO:0000256" key="1">
    <source>
        <dbReference type="ARBA" id="ARBA00008506"/>
    </source>
</evidence>
<proteinExistence type="evidence at protein level"/>
<dbReference type="GO" id="GO:0005576">
    <property type="term" value="C:extracellular region"/>
    <property type="evidence" value="ECO:0007669"/>
    <property type="project" value="InterPro"/>
</dbReference>
<dbReference type="Gene3D" id="2.10.69.10">
    <property type="entry name" value="Cysteine Protease (Bromelain) Inhibitor, subunit H"/>
    <property type="match status" value="2"/>
</dbReference>
<dbReference type="InterPro" id="IPR000877">
    <property type="entry name" value="Prot_inh_BBI"/>
</dbReference>
<protein>
    <recommendedName>
        <fullName evidence="6">Bowman-Birk serine protease inhibitors family domain-containing protein</fullName>
    </recommendedName>
</protein>
<keyword evidence="4" id="KW-1015">Disulfide bond</keyword>
<sequence>MRLRMNNHQQQLQAWRKKKGIAAGSGMGTSPVIPATMLFVALLVAVCFGATAARSSHARHTDADDAIRLPSSFGAGGRPWNCCDSAIKDASLPAWRCNDVVDKCSADCQDCEASPAGDGFVCGDFILSLTEPPVCTPRPWDCCDSVACTRDYIPNCMCLDKVESCSSNCERCEFLYHSDPPRFQCRDIFHGYPGPKCRTWISTSN</sequence>
<comment type="similarity">
    <text evidence="1 5">Belongs to the Bowman-Birk serine protease inhibitor family.</text>
</comment>
<keyword evidence="9" id="KW-1267">Proteomics identification</keyword>
<dbReference type="InParanoid" id="A0A804MEN1"/>
<dbReference type="PANTHER" id="PTHR33479">
    <property type="entry name" value="BOWMAN-BIRK TYPE BRAN TRYPSIN INHIBITOR"/>
    <property type="match status" value="1"/>
</dbReference>
<dbReference type="OrthoDB" id="757405at2759"/>
<dbReference type="Gramene" id="Zm00001eb079740_T002">
    <property type="protein sequence ID" value="Zm00001eb079740_P002"/>
    <property type="gene ID" value="Zm00001eb079740"/>
</dbReference>
<dbReference type="GeneID" id="100284348"/>
<keyword evidence="8" id="KW-1185">Reference proteome</keyword>
<dbReference type="CDD" id="cd00023">
    <property type="entry name" value="BBI"/>
    <property type="match status" value="2"/>
</dbReference>
<feature type="domain" description="Bowman-Birk serine protease inhibitors family" evidence="6">
    <location>
        <begin position="82"/>
        <end position="135"/>
    </location>
</feature>
<dbReference type="InterPro" id="IPR035995">
    <property type="entry name" value="Bowman-Birk_prot_inh"/>
</dbReference>
<reference evidence="7" key="2">
    <citation type="submission" date="2019-07" db="EMBL/GenBank/DDBJ databases">
        <authorList>
            <person name="Seetharam A."/>
            <person name="Woodhouse M."/>
            <person name="Cannon E."/>
        </authorList>
    </citation>
    <scope>NUCLEOTIDE SEQUENCE [LARGE SCALE GENOMIC DNA]</scope>
    <source>
        <strain evidence="7">cv. B73</strain>
    </source>
</reference>
<reference evidence="7" key="3">
    <citation type="submission" date="2021-05" db="UniProtKB">
        <authorList>
            <consortium name="EnsemblPlants"/>
        </authorList>
    </citation>
    <scope>IDENTIFICATION</scope>
    <source>
        <strain evidence="7">cv. B73</strain>
    </source>
</reference>
<name>A0A804MEN1_MAIZE</name>
<evidence type="ECO:0000256" key="2">
    <source>
        <dbReference type="ARBA" id="ARBA00022690"/>
    </source>
</evidence>
<organism evidence="7 8">
    <name type="scientific">Zea mays</name>
    <name type="common">Maize</name>
    <dbReference type="NCBI Taxonomy" id="4577"/>
    <lineage>
        <taxon>Eukaryota</taxon>
        <taxon>Viridiplantae</taxon>
        <taxon>Streptophyta</taxon>
        <taxon>Embryophyta</taxon>
        <taxon>Tracheophyta</taxon>
        <taxon>Spermatophyta</taxon>
        <taxon>Magnoliopsida</taxon>
        <taxon>Liliopsida</taxon>
        <taxon>Poales</taxon>
        <taxon>Poaceae</taxon>
        <taxon>PACMAD clade</taxon>
        <taxon>Panicoideae</taxon>
        <taxon>Andropogonodae</taxon>
        <taxon>Andropogoneae</taxon>
        <taxon>Tripsacinae</taxon>
        <taxon>Zea</taxon>
    </lineage>
</organism>